<dbReference type="Gene3D" id="3.40.1350.60">
    <property type="match status" value="1"/>
</dbReference>
<comment type="caution">
    <text evidence="4">The sequence shown here is derived from an EMBL/GenBank/DDBJ whole genome shotgun (WGS) entry which is preliminary data.</text>
</comment>
<evidence type="ECO:0000313" key="5">
    <source>
        <dbReference type="Proteomes" id="UP000824229"/>
    </source>
</evidence>
<feature type="domain" description="SfsA N-terminal OB" evidence="3">
    <location>
        <begin position="12"/>
        <end position="76"/>
    </location>
</feature>
<protein>
    <recommendedName>
        <fullName evidence="1">Sugar fermentation stimulation protein homolog</fullName>
    </recommendedName>
</protein>
<dbReference type="NCBIfam" id="TIGR00230">
    <property type="entry name" value="sfsA"/>
    <property type="match status" value="1"/>
</dbReference>
<sequence length="231" mass="26271">MKYKKIIKAIFIERPNRFIAYCQIAGEVHKVHVKNTGRCKELLVPGVIVYLEESDNPNRKTKYSLIAVEKGNLLINMDSQVPNQVVEEALRTGKIKLPGITEPFTWIKREKTYGQSRFDFYIETLKEKIFIEVKGVTLEEEGIVRFPDAPTQRGVKHIEELVSATKEGYKCYVLFVVQMAKARYFTPHEAKHPEFAKALVSAAQNGVGILAYTCEVAPDTLVIDQPLEVKL</sequence>
<proteinExistence type="inferred from homology"/>
<reference evidence="4" key="1">
    <citation type="journal article" date="2021" name="PeerJ">
        <title>Extensive microbial diversity within the chicken gut microbiome revealed by metagenomics and culture.</title>
        <authorList>
            <person name="Gilroy R."/>
            <person name="Ravi A."/>
            <person name="Getino M."/>
            <person name="Pursley I."/>
            <person name="Horton D.L."/>
            <person name="Alikhan N.F."/>
            <person name="Baker D."/>
            <person name="Gharbi K."/>
            <person name="Hall N."/>
            <person name="Watson M."/>
            <person name="Adriaenssens E.M."/>
            <person name="Foster-Nyarko E."/>
            <person name="Jarju S."/>
            <person name="Secka A."/>
            <person name="Antonio M."/>
            <person name="Oren A."/>
            <person name="Chaudhuri R.R."/>
            <person name="La Ragione R."/>
            <person name="Hildebrand F."/>
            <person name="Pallen M.J."/>
        </authorList>
    </citation>
    <scope>NUCLEOTIDE SEQUENCE</scope>
    <source>
        <strain evidence="4">B5-657</strain>
    </source>
</reference>
<name>A0A9E2NK35_9FIRM</name>
<evidence type="ECO:0000313" key="4">
    <source>
        <dbReference type="EMBL" id="MBU3803540.1"/>
    </source>
</evidence>
<organism evidence="4 5">
    <name type="scientific">Candidatus Cellulosilyticum pullistercoris</name>
    <dbReference type="NCBI Taxonomy" id="2838521"/>
    <lineage>
        <taxon>Bacteria</taxon>
        <taxon>Bacillati</taxon>
        <taxon>Bacillota</taxon>
        <taxon>Clostridia</taxon>
        <taxon>Lachnospirales</taxon>
        <taxon>Cellulosilyticaceae</taxon>
        <taxon>Cellulosilyticum</taxon>
    </lineage>
</organism>
<dbReference type="Gene3D" id="2.40.50.580">
    <property type="match status" value="1"/>
</dbReference>
<dbReference type="InterPro" id="IPR005224">
    <property type="entry name" value="SfsA"/>
</dbReference>
<dbReference type="GO" id="GO:0003677">
    <property type="term" value="F:DNA binding"/>
    <property type="evidence" value="ECO:0007669"/>
    <property type="project" value="InterPro"/>
</dbReference>
<dbReference type="InterPro" id="IPR040452">
    <property type="entry name" value="SfsA_C"/>
</dbReference>
<accession>A0A9E2NK35</accession>
<evidence type="ECO:0000256" key="1">
    <source>
        <dbReference type="HAMAP-Rule" id="MF_00095"/>
    </source>
</evidence>
<dbReference type="EMBL" id="JAHLFQ010000040">
    <property type="protein sequence ID" value="MBU3803540.1"/>
    <property type="molecule type" value="Genomic_DNA"/>
</dbReference>
<reference evidence="4" key="2">
    <citation type="submission" date="2021-04" db="EMBL/GenBank/DDBJ databases">
        <authorList>
            <person name="Gilroy R."/>
        </authorList>
    </citation>
    <scope>NUCLEOTIDE SEQUENCE</scope>
    <source>
        <strain evidence="4">B5-657</strain>
    </source>
</reference>
<dbReference type="FunFam" id="2.40.50.580:FF:000002">
    <property type="entry name" value="Sugar fermentation stimulation protein homolog"/>
    <property type="match status" value="1"/>
</dbReference>
<evidence type="ECO:0000259" key="2">
    <source>
        <dbReference type="Pfam" id="PF03749"/>
    </source>
</evidence>
<dbReference type="AlphaFoldDB" id="A0A9E2NK35"/>
<dbReference type="PANTHER" id="PTHR30545">
    <property type="entry name" value="SUGAR FERMENTATION STIMULATION PROTEIN A"/>
    <property type="match status" value="1"/>
</dbReference>
<feature type="domain" description="Sugar fermentation stimulation protein C-terminal" evidence="2">
    <location>
        <begin position="80"/>
        <end position="219"/>
    </location>
</feature>
<dbReference type="Pfam" id="PF03749">
    <property type="entry name" value="SfsA"/>
    <property type="match status" value="1"/>
</dbReference>
<dbReference type="PANTHER" id="PTHR30545:SF2">
    <property type="entry name" value="SUGAR FERMENTATION STIMULATION PROTEIN A"/>
    <property type="match status" value="1"/>
</dbReference>
<evidence type="ECO:0000259" key="3">
    <source>
        <dbReference type="Pfam" id="PF17746"/>
    </source>
</evidence>
<dbReference type="Pfam" id="PF17746">
    <property type="entry name" value="SfsA_N"/>
    <property type="match status" value="1"/>
</dbReference>
<dbReference type="HAMAP" id="MF_00095">
    <property type="entry name" value="SfsA"/>
    <property type="match status" value="1"/>
</dbReference>
<dbReference type="Proteomes" id="UP000824229">
    <property type="component" value="Unassembled WGS sequence"/>
</dbReference>
<gene>
    <name evidence="1 4" type="primary">sfsA</name>
    <name evidence="4" type="ORF">H9872_02115</name>
</gene>
<comment type="similarity">
    <text evidence="1">Belongs to the SfsA family.</text>
</comment>
<dbReference type="CDD" id="cd22359">
    <property type="entry name" value="SfsA-like_bacterial"/>
    <property type="match status" value="1"/>
</dbReference>
<dbReference type="InterPro" id="IPR041465">
    <property type="entry name" value="SfsA_N"/>
</dbReference>